<evidence type="ECO:0000256" key="1">
    <source>
        <dbReference type="SAM" id="MobiDB-lite"/>
    </source>
</evidence>
<keyword evidence="2" id="KW-0575">Peroxidase</keyword>
<dbReference type="EMBL" id="BAABME010009980">
    <property type="protein sequence ID" value="GAA0176160.1"/>
    <property type="molecule type" value="Genomic_DNA"/>
</dbReference>
<dbReference type="GO" id="GO:0004601">
    <property type="term" value="F:peroxidase activity"/>
    <property type="evidence" value="ECO:0007669"/>
    <property type="project" value="UniProtKB-KW"/>
</dbReference>
<dbReference type="PANTHER" id="PTHR35750:SF1">
    <property type="entry name" value="PHOSPHOLIPID HYDROPEROXIDE GLUTATHIONE PEROXIDASE"/>
    <property type="match status" value="1"/>
</dbReference>
<dbReference type="Proteomes" id="UP001454036">
    <property type="component" value="Unassembled WGS sequence"/>
</dbReference>
<dbReference type="AlphaFoldDB" id="A0AAV3RK07"/>
<comment type="caution">
    <text evidence="2">The sequence shown here is derived from an EMBL/GenBank/DDBJ whole genome shotgun (WGS) entry which is preliminary data.</text>
</comment>
<feature type="region of interest" description="Disordered" evidence="1">
    <location>
        <begin position="19"/>
        <end position="45"/>
    </location>
</feature>
<accession>A0AAV3RK07</accession>
<gene>
    <name evidence="2" type="ORF">LIER_29205</name>
</gene>
<protein>
    <submittedName>
        <fullName evidence="2">Peroxidase</fullName>
    </submittedName>
</protein>
<name>A0AAV3RK07_LITER</name>
<reference evidence="2 3" key="1">
    <citation type="submission" date="2024-01" db="EMBL/GenBank/DDBJ databases">
        <title>The complete chloroplast genome sequence of Lithospermum erythrorhizon: insights into the phylogenetic relationship among Boraginaceae species and the maternal lineages of purple gromwells.</title>
        <authorList>
            <person name="Okada T."/>
            <person name="Watanabe K."/>
        </authorList>
    </citation>
    <scope>NUCLEOTIDE SEQUENCE [LARGE SCALE GENOMIC DNA]</scope>
</reference>
<sequence>MGLFKKFAGFLGLSKDEELENRQQNAESNTNSSPSPSNLPPFANNNNININRRGFSVPVDRGPVLVQCSPIDGGIQGLRWFARRLKIDEDGDVADEFFEEVLPAIQDSMDAHIPVRKIEEKFVARPAKVRKQVLSPEGKLQHCVENQGRLQWI</sequence>
<proteinExistence type="predicted"/>
<keyword evidence="3" id="KW-1185">Reference proteome</keyword>
<feature type="compositionally biased region" description="Low complexity" evidence="1">
    <location>
        <begin position="25"/>
        <end position="45"/>
    </location>
</feature>
<dbReference type="PANTHER" id="PTHR35750">
    <property type="entry name" value="PHOSPHOLIPID HYDROPEROXIDE GLUTATHIONE PEROXIDASE"/>
    <property type="match status" value="1"/>
</dbReference>
<evidence type="ECO:0000313" key="2">
    <source>
        <dbReference type="EMBL" id="GAA0176160.1"/>
    </source>
</evidence>
<evidence type="ECO:0000313" key="3">
    <source>
        <dbReference type="Proteomes" id="UP001454036"/>
    </source>
</evidence>
<organism evidence="2 3">
    <name type="scientific">Lithospermum erythrorhizon</name>
    <name type="common">Purple gromwell</name>
    <name type="synonym">Lithospermum officinale var. erythrorhizon</name>
    <dbReference type="NCBI Taxonomy" id="34254"/>
    <lineage>
        <taxon>Eukaryota</taxon>
        <taxon>Viridiplantae</taxon>
        <taxon>Streptophyta</taxon>
        <taxon>Embryophyta</taxon>
        <taxon>Tracheophyta</taxon>
        <taxon>Spermatophyta</taxon>
        <taxon>Magnoliopsida</taxon>
        <taxon>eudicotyledons</taxon>
        <taxon>Gunneridae</taxon>
        <taxon>Pentapetalae</taxon>
        <taxon>asterids</taxon>
        <taxon>lamiids</taxon>
        <taxon>Boraginales</taxon>
        <taxon>Boraginaceae</taxon>
        <taxon>Boraginoideae</taxon>
        <taxon>Lithospermeae</taxon>
        <taxon>Lithospermum</taxon>
    </lineage>
</organism>
<keyword evidence="2" id="KW-0560">Oxidoreductase</keyword>